<protein>
    <submittedName>
        <fullName evidence="2">Iron-sulfur cluster-binding protein</fullName>
    </submittedName>
</protein>
<dbReference type="Pfam" id="PF09861">
    <property type="entry name" value="Lar_N"/>
    <property type="match status" value="1"/>
</dbReference>
<dbReference type="GO" id="GO:0050043">
    <property type="term" value="F:lactate racemase activity"/>
    <property type="evidence" value="ECO:0007669"/>
    <property type="project" value="InterPro"/>
</dbReference>
<sequence>MYFPPSGDPASSTVAGLLQSVPLPRVAPVAQRYDRPRVHDVEAELARLLREKGSLAALQKGQRIAITAGSRGIVNLPLALRTIVREVRAAGGDPFLVPAMGSHGGASAEGQLALLKGLGIDEATVEAPILSSMETVAVGTSANGLPAYMDKYAAEADGVITVNRVKPHTSFRGAIESGVLKMLVIGLGKQKGADVCHNAGFGRMGENVAALAETILANKNILCGVALLENAFHETARLEVLAPGEMIAREPDLLREAWNLAPKIFFDSLDVLIIDEIGKDISGTGFDCNVVGRFHNPHAHGGPDIARVGILDITDKSRGSGYGIGLADFTTRRAYDKFLPEQSYPNALTTTATLAAKMPMVLANDRQAIQAAVKTCNRDDLGAVRLVRIKNTIDMETVYVSESLKEHCLAHPNLTITGEFAPFAFNGRGDLW</sequence>
<dbReference type="AlphaFoldDB" id="A0A212K2X5"/>
<organism evidence="2">
    <name type="scientific">uncultured delta proteobacterium</name>
    <dbReference type="NCBI Taxonomy" id="34034"/>
    <lineage>
        <taxon>Bacteria</taxon>
        <taxon>Deltaproteobacteria</taxon>
        <taxon>environmental samples</taxon>
    </lineage>
</organism>
<gene>
    <name evidence="2" type="ORF">KL86DPRO_20596</name>
</gene>
<dbReference type="EMBL" id="FLUQ01000002">
    <property type="protein sequence ID" value="SBW06061.1"/>
    <property type="molecule type" value="Genomic_DNA"/>
</dbReference>
<dbReference type="Gene3D" id="3.40.50.11440">
    <property type="match status" value="1"/>
</dbReference>
<feature type="domain" description="LarA-like N-terminal" evidence="1">
    <location>
        <begin position="41"/>
        <end position="199"/>
    </location>
</feature>
<evidence type="ECO:0000313" key="2">
    <source>
        <dbReference type="EMBL" id="SBW06061.1"/>
    </source>
</evidence>
<dbReference type="InterPro" id="IPR018657">
    <property type="entry name" value="LarA-like_N"/>
</dbReference>
<proteinExistence type="predicted"/>
<reference evidence="2" key="1">
    <citation type="submission" date="2016-04" db="EMBL/GenBank/DDBJ databases">
        <authorList>
            <person name="Evans L.H."/>
            <person name="Alamgir A."/>
            <person name="Owens N."/>
            <person name="Weber N.D."/>
            <person name="Virtaneva K."/>
            <person name="Barbian K."/>
            <person name="Babar A."/>
            <person name="Rosenke K."/>
        </authorList>
    </citation>
    <scope>NUCLEOTIDE SEQUENCE</scope>
    <source>
        <strain evidence="2">86</strain>
    </source>
</reference>
<accession>A0A212K2X5</accession>
<evidence type="ECO:0000259" key="1">
    <source>
        <dbReference type="Pfam" id="PF09861"/>
    </source>
</evidence>
<name>A0A212K2X5_9DELT</name>